<feature type="signal peptide" evidence="2">
    <location>
        <begin position="1"/>
        <end position="23"/>
    </location>
</feature>
<dbReference type="InterPro" id="IPR015943">
    <property type="entry name" value="WD40/YVTN_repeat-like_dom_sf"/>
</dbReference>
<evidence type="ECO:0000313" key="4">
    <source>
        <dbReference type="Proteomes" id="UP000248764"/>
    </source>
</evidence>
<dbReference type="PANTHER" id="PTHR40274:SF3">
    <property type="entry name" value="VIRGINIAMYCIN B LYASE"/>
    <property type="match status" value="1"/>
</dbReference>
<dbReference type="SUPFAM" id="SSF75011">
    <property type="entry name" value="3-carboxy-cis,cis-mucoante lactonizing enzyme"/>
    <property type="match status" value="1"/>
</dbReference>
<dbReference type="SUPFAM" id="SSF69322">
    <property type="entry name" value="Tricorn protease domain 2"/>
    <property type="match status" value="1"/>
</dbReference>
<reference evidence="3 4" key="1">
    <citation type="submission" date="2018-01" db="EMBL/GenBank/DDBJ databases">
        <title>Draft genome sequence of Jiangella sp. GTF31.</title>
        <authorList>
            <person name="Sahin N."/>
            <person name="Ay H."/>
            <person name="Saygin H."/>
        </authorList>
    </citation>
    <scope>NUCLEOTIDE SEQUENCE [LARGE SCALE GENOMIC DNA]</scope>
    <source>
        <strain evidence="3 4">GTF31</strain>
    </source>
</reference>
<dbReference type="RefSeq" id="WP_111255422.1">
    <property type="nucleotide sequence ID" value="NZ_POTW01000031.1"/>
</dbReference>
<accession>A0A2W2B9X6</accession>
<dbReference type="InterPro" id="IPR051344">
    <property type="entry name" value="Vgb"/>
</dbReference>
<organism evidence="3 4">
    <name type="scientific">Jiangella anatolica</name>
    <dbReference type="NCBI Taxonomy" id="2670374"/>
    <lineage>
        <taxon>Bacteria</taxon>
        <taxon>Bacillati</taxon>
        <taxon>Actinomycetota</taxon>
        <taxon>Actinomycetes</taxon>
        <taxon>Jiangellales</taxon>
        <taxon>Jiangellaceae</taxon>
        <taxon>Jiangella</taxon>
    </lineage>
</organism>
<dbReference type="AlphaFoldDB" id="A0A2W2B9X6"/>
<dbReference type="Gene3D" id="2.130.10.10">
    <property type="entry name" value="YVTN repeat-like/Quinoprotein amine dehydrogenase"/>
    <property type="match status" value="2"/>
</dbReference>
<feature type="chain" id="PRO_5016162213" evidence="2">
    <location>
        <begin position="24"/>
        <end position="793"/>
    </location>
</feature>
<dbReference type="Proteomes" id="UP000248764">
    <property type="component" value="Unassembled WGS sequence"/>
</dbReference>
<dbReference type="EMBL" id="POTW01000031">
    <property type="protein sequence ID" value="PZF82922.1"/>
    <property type="molecule type" value="Genomic_DNA"/>
</dbReference>
<feature type="region of interest" description="Disordered" evidence="1">
    <location>
        <begin position="772"/>
        <end position="793"/>
    </location>
</feature>
<comment type="caution">
    <text evidence="3">The sequence shown here is derived from an EMBL/GenBank/DDBJ whole genome shotgun (WGS) entry which is preliminary data.</text>
</comment>
<gene>
    <name evidence="3" type="ORF">C1I92_14790</name>
</gene>
<proteinExistence type="predicted"/>
<evidence type="ECO:0000256" key="1">
    <source>
        <dbReference type="SAM" id="MobiDB-lite"/>
    </source>
</evidence>
<keyword evidence="4" id="KW-1185">Reference proteome</keyword>
<name>A0A2W2B9X6_9ACTN</name>
<keyword evidence="2" id="KW-0732">Signal</keyword>
<sequence length="793" mass="81321">MRAFLSGSAALVLGLAAVAPAAAEPAPDDAPPPGEVTSLGTPLQDVLLIGGTVGAGPDGTPVLWSASSGAPAHLNAVDPATGTAVARFDLPGAGGSWAVDAGADGSVYVGTYGSAGLYRWTAAGGVQALGNPVAGETFVWDVSVADDGTVYGGTSPGGKLFSYDPDTGAFRDYGRVSATHAYVRSVAVHGDTVFAGTENPAAVYAVDRTTGAKTALPTPAGLDVATAWSYDVDVVGDHLYVRFGTASPSPLYVWDIAAGRWVDDIQTAHGLEPSPPDEQGRVYLIAGGELVRYDPSDGSTTSTGVPVTGRVANTRGIGWAELGLPDYPGRSIVGLLWRGLMFRYNPQTGAHSFVQTSIQGEPIDITALSEGPDGRIYAGGFLNGGFAAVDPDTGVREEFHTFSQSEAMTTHDGRLYVGAYPDARVYSYDPALPWHSPEYSPSPVPGAADNPRRLFDHKADRQIRPRALESAGDYLAVGTMPDLGELGGVFALYDAASGTLVHSQRDLIDDESVVALAYRDGVVYGSTNIYGGQSATPPTQPEATVFAWSVAERRLLWEANPAPGKAAIPALEFDADGRLWGLSGTDLFALDTATGAVVERVGFGTSSSSSGDLVLNPADGLLYASPAGNRLVRVDPSTHAVEQLWTGSVSHLAAHSGGDVYLSSGHELLRFTPRCTTTITGTHRGELIASAGTLCLEDADVLGSVTVTGGAGLRISGGAVFGSVTADGASPVVISGATVRGAVSLVDGPAPAAVISGSTIFGSLDCSGNAEAPTDDGVPNRVRGSRSGQCATL</sequence>
<evidence type="ECO:0000313" key="3">
    <source>
        <dbReference type="EMBL" id="PZF82922.1"/>
    </source>
</evidence>
<dbReference type="PANTHER" id="PTHR40274">
    <property type="entry name" value="VIRGINIAMYCIN B LYASE"/>
    <property type="match status" value="1"/>
</dbReference>
<protein>
    <submittedName>
        <fullName evidence="3">Uncharacterized protein</fullName>
    </submittedName>
</protein>
<evidence type="ECO:0000256" key="2">
    <source>
        <dbReference type="SAM" id="SignalP"/>
    </source>
</evidence>